<proteinExistence type="predicted"/>
<dbReference type="GO" id="GO:0016787">
    <property type="term" value="F:hydrolase activity"/>
    <property type="evidence" value="ECO:0007669"/>
    <property type="project" value="UniProtKB-KW"/>
</dbReference>
<dbReference type="PANTHER" id="PTHR42976:SF1">
    <property type="entry name" value="GH18 DOMAIN-CONTAINING PROTEIN-RELATED"/>
    <property type="match status" value="1"/>
</dbReference>
<evidence type="ECO:0000313" key="2">
    <source>
        <dbReference type="EMBL" id="RVT83722.1"/>
    </source>
</evidence>
<gene>
    <name evidence="2" type="ORF">EOD73_14215</name>
</gene>
<evidence type="ECO:0000256" key="1">
    <source>
        <dbReference type="SAM" id="SignalP"/>
    </source>
</evidence>
<keyword evidence="2" id="KW-0378">Hydrolase</keyword>
<sequence>MHRLAFWLALSLGGAASPTGAAPSVLWTGPYQDVSLAPVPLAAPAWLPAPAPGRVLVWAFATGTCGHERWRANDDAAGTEAFARAGVAEMLRRGQDYVVSTGGEAAGFLCDNDADFARFVARYQSPRLKGIDFDIERQQTPAQIDALAARLAFAHRIWPALRLSVTLATHAASDGSGRNLNATGDTVLAALQRHGVAEAVVVNLMVMNYGPADARWCVVKGGRCDMGASALQAARNLHEQRGVPYARIALTLMPGENDVAGNVSTPDDARTLMAGARALGLAGVHFWSVDRDQACPAGEPRVSPRCHALPGVPAGSFGRLLGGE</sequence>
<dbReference type="InterPro" id="IPR052750">
    <property type="entry name" value="GH18_Chitinase"/>
</dbReference>
<keyword evidence="1" id="KW-0732">Signal</keyword>
<feature type="signal peptide" evidence="1">
    <location>
        <begin position="1"/>
        <end position="21"/>
    </location>
</feature>
<dbReference type="AlphaFoldDB" id="A0A3S2XPD7"/>
<protein>
    <submittedName>
        <fullName evidence="2">Glycosyl hydrolase</fullName>
    </submittedName>
</protein>
<dbReference type="SUPFAM" id="SSF51445">
    <property type="entry name" value="(Trans)glycosidases"/>
    <property type="match status" value="1"/>
</dbReference>
<keyword evidence="3" id="KW-1185">Reference proteome</keyword>
<name>A0A3S2XPD7_9BURK</name>
<dbReference type="RefSeq" id="WP_127683686.1">
    <property type="nucleotide sequence ID" value="NZ_SACM01000004.1"/>
</dbReference>
<dbReference type="InterPro" id="IPR017853">
    <property type="entry name" value="GH"/>
</dbReference>
<evidence type="ECO:0000313" key="3">
    <source>
        <dbReference type="Proteomes" id="UP000288587"/>
    </source>
</evidence>
<dbReference type="Gene3D" id="3.20.20.80">
    <property type="entry name" value="Glycosidases"/>
    <property type="match status" value="1"/>
</dbReference>
<reference evidence="2 3" key="1">
    <citation type="submission" date="2019-01" db="EMBL/GenBank/DDBJ databases">
        <authorList>
            <person name="Chen W.-M."/>
        </authorList>
    </citation>
    <scope>NUCLEOTIDE SEQUENCE [LARGE SCALE GENOMIC DNA]</scope>
    <source>
        <strain evidence="2 3">CCP-18</strain>
    </source>
</reference>
<dbReference type="Proteomes" id="UP000288587">
    <property type="component" value="Unassembled WGS sequence"/>
</dbReference>
<feature type="chain" id="PRO_5018562645" evidence="1">
    <location>
        <begin position="22"/>
        <end position="324"/>
    </location>
</feature>
<dbReference type="PANTHER" id="PTHR42976">
    <property type="entry name" value="BIFUNCTIONAL CHITINASE/LYSOZYME-RELATED"/>
    <property type="match status" value="1"/>
</dbReference>
<organism evidence="2 3">
    <name type="scientific">Inhella crocodyli</name>
    <dbReference type="NCBI Taxonomy" id="2499851"/>
    <lineage>
        <taxon>Bacteria</taxon>
        <taxon>Pseudomonadati</taxon>
        <taxon>Pseudomonadota</taxon>
        <taxon>Betaproteobacteria</taxon>
        <taxon>Burkholderiales</taxon>
        <taxon>Sphaerotilaceae</taxon>
        <taxon>Inhella</taxon>
    </lineage>
</organism>
<comment type="caution">
    <text evidence="2">The sequence shown here is derived from an EMBL/GenBank/DDBJ whole genome shotgun (WGS) entry which is preliminary data.</text>
</comment>
<accession>A0A3S2XPD7</accession>
<dbReference type="EMBL" id="SACM01000004">
    <property type="protein sequence ID" value="RVT83722.1"/>
    <property type="molecule type" value="Genomic_DNA"/>
</dbReference>
<dbReference type="OrthoDB" id="6018988at2"/>